<reference evidence="1 2" key="1">
    <citation type="submission" date="2016-10" db="EMBL/GenBank/DDBJ databases">
        <authorList>
            <person name="de Groot N.N."/>
        </authorList>
    </citation>
    <scope>NUCLEOTIDE SEQUENCE [LARGE SCALE GENOMIC DNA]</scope>
    <source>
        <strain evidence="1 2">DSM 21632</strain>
    </source>
</reference>
<dbReference type="OrthoDB" id="1924973at2"/>
<sequence>MDIGAMSMALNQGQVKQQASMSVMKQAVDQGEQQGEFVNKMLDISGTKAVQQAAEPHKGSSIDVSL</sequence>
<accession>A0A1G8AFS3</accession>
<proteinExistence type="predicted"/>
<organism evidence="1 2">
    <name type="scientific">Alteribacillus persepolensis</name>
    <dbReference type="NCBI Taxonomy" id="568899"/>
    <lineage>
        <taxon>Bacteria</taxon>
        <taxon>Bacillati</taxon>
        <taxon>Bacillota</taxon>
        <taxon>Bacilli</taxon>
        <taxon>Bacillales</taxon>
        <taxon>Bacillaceae</taxon>
        <taxon>Alteribacillus</taxon>
    </lineage>
</organism>
<evidence type="ECO:0000313" key="1">
    <source>
        <dbReference type="EMBL" id="SDH19814.1"/>
    </source>
</evidence>
<keyword evidence="2" id="KW-1185">Reference proteome</keyword>
<evidence type="ECO:0000313" key="2">
    <source>
        <dbReference type="Proteomes" id="UP000199163"/>
    </source>
</evidence>
<dbReference type="Pfam" id="PF14070">
    <property type="entry name" value="YjfB_motility"/>
    <property type="match status" value="1"/>
</dbReference>
<dbReference type="InterPro" id="IPR025906">
    <property type="entry name" value="YjfB_motility"/>
</dbReference>
<dbReference type="Proteomes" id="UP000199163">
    <property type="component" value="Unassembled WGS sequence"/>
</dbReference>
<protein>
    <submittedName>
        <fullName evidence="1">Putative motility protein</fullName>
    </submittedName>
</protein>
<dbReference type="RefSeq" id="WP_091271418.1">
    <property type="nucleotide sequence ID" value="NZ_FNDK01000002.1"/>
</dbReference>
<dbReference type="EMBL" id="FNDK01000002">
    <property type="protein sequence ID" value="SDH19814.1"/>
    <property type="molecule type" value="Genomic_DNA"/>
</dbReference>
<name>A0A1G8AFS3_9BACI</name>
<dbReference type="AlphaFoldDB" id="A0A1G8AFS3"/>
<dbReference type="STRING" id="568899.SAMN05192534_102142"/>
<gene>
    <name evidence="1" type="ORF">SAMN05192534_102142</name>
</gene>